<dbReference type="InterPro" id="IPR011989">
    <property type="entry name" value="ARM-like"/>
</dbReference>
<dbReference type="PANTHER" id="PTHR45958:SF12">
    <property type="entry name" value="OS01G0948500 PROTEIN"/>
    <property type="match status" value="1"/>
</dbReference>
<dbReference type="Gene3D" id="1.25.10.10">
    <property type="entry name" value="Leucine-rich Repeat Variant"/>
    <property type="match status" value="3"/>
</dbReference>
<name>A0A9I9D9G5_CUCME</name>
<dbReference type="InterPro" id="IPR052608">
    <property type="entry name" value="U-box_domain_protein"/>
</dbReference>
<dbReference type="InterPro" id="IPR016024">
    <property type="entry name" value="ARM-type_fold"/>
</dbReference>
<evidence type="ECO:0008006" key="3">
    <source>
        <dbReference type="Google" id="ProtNLM"/>
    </source>
</evidence>
<sequence length="963" mass="107580">MKEMQNRTFSEVVSEIIASTDELASISKNSETEKEMFTELALVLEKIPPIFNDLRDCDKIMDTPTIRKAVESLEKEIKRAKCSIKVHNQKVKHVESIAHDLGRSLGLVLFATVEVSTQFKTKIGELHKELMKMKFDENCSPTSTSSRTTEFICDLRVEEIEEERNSIKACDIALHLKYGKDDEFKRAVVGLKELIQSKNVDDGWLNEEGIVSILLNRLGCNKFINRPIIIQVLRCLVWNNPANKEMMADVGSLSTLVKSLAGDEEERREVVGLLLELCDLVNVRRRLGRIQGCIVMLVSILKGDDQIASYDARKLLNVLSGNTQNVLYMAEAGYFKPMVQHLIEGSDMNKILMATGLSRMEHTEQSKASLGEEGVIEPLVQMFRTEKLEAKLSALSALQSLSGLKENIQRLISSGIVVSLLQLLFSVTSVLMTLREPAAAILAKISESESILTNYDVALQMLSLLNLSSPIIQNHLLQALNNIAANPSALEVRKKMVESGAIQLLFPFLMEDNAKVKSGALKLLYTLSKDAPEELEESHICVILNIISSTDCKSERVFAVGILSNVPVTQKKITDLLRKANLVPILISIMNSSTSKSDVFASLSSESVAGLLVRFTNPFDRKLQLHSVEQGVIPLLVKLLSSESHVAQSKAAISLAQLSQNSLSLSKSRTSRWLCVPPSKDSICEVHGRQCFIKRTFCLVKADAIRPMIEILEGKESEVDEAVLSALTTLLEDEICDNGSNYVVKMSGVQAILKVLGSGHIDSQQKALWILERIFRIEEHRVKYGETAWSVLVDLSQKGDSSLKSTIAKLLVRLELFQFQHSEYLLANHRRLTLSVKKEIRILHQQLLPTETNQIYVDSLPKSDPRIDFCIDVRIDRPSIGPSQPNRLHKLRYSIYVRKAHPDLRSDSFLPWASLFHCKPPKSDASYTPMPMTASPSPSLVAPRSTLIRFACFSFVYHMSSMA</sequence>
<evidence type="ECO:0000256" key="1">
    <source>
        <dbReference type="ARBA" id="ARBA00022737"/>
    </source>
</evidence>
<reference evidence="2" key="1">
    <citation type="submission" date="2023-03" db="UniProtKB">
        <authorList>
            <consortium name="EnsemblPlants"/>
        </authorList>
    </citation>
    <scope>IDENTIFICATION</scope>
</reference>
<dbReference type="PANTHER" id="PTHR45958">
    <property type="entry name" value="RING-TYPE E3 UBIQUITIN TRANSFERASE"/>
    <property type="match status" value="1"/>
</dbReference>
<protein>
    <recommendedName>
        <fullName evidence="3">U-box domain-containing protein 44-like</fullName>
    </recommendedName>
</protein>
<dbReference type="Gramene" id="MELO3C015024.2.1">
    <property type="protein sequence ID" value="MELO3C015024.2.1"/>
    <property type="gene ID" value="MELO3C015024.2"/>
</dbReference>
<organism evidence="2">
    <name type="scientific">Cucumis melo</name>
    <name type="common">Muskmelon</name>
    <dbReference type="NCBI Taxonomy" id="3656"/>
    <lineage>
        <taxon>Eukaryota</taxon>
        <taxon>Viridiplantae</taxon>
        <taxon>Streptophyta</taxon>
        <taxon>Embryophyta</taxon>
        <taxon>Tracheophyta</taxon>
        <taxon>Spermatophyta</taxon>
        <taxon>Magnoliopsida</taxon>
        <taxon>eudicotyledons</taxon>
        <taxon>Gunneridae</taxon>
        <taxon>Pentapetalae</taxon>
        <taxon>rosids</taxon>
        <taxon>fabids</taxon>
        <taxon>Cucurbitales</taxon>
        <taxon>Cucurbitaceae</taxon>
        <taxon>Benincaseae</taxon>
        <taxon>Cucumis</taxon>
    </lineage>
</organism>
<dbReference type="EnsemblPlants" id="MELO3C015024.2.1">
    <property type="protein sequence ID" value="MELO3C015024.2.1"/>
    <property type="gene ID" value="MELO3C015024.2"/>
</dbReference>
<proteinExistence type="predicted"/>
<keyword evidence="1" id="KW-0677">Repeat</keyword>
<dbReference type="SUPFAM" id="SSF48371">
    <property type="entry name" value="ARM repeat"/>
    <property type="match status" value="2"/>
</dbReference>
<accession>A0A9I9D9G5</accession>
<dbReference type="InterPro" id="IPR000225">
    <property type="entry name" value="Armadillo"/>
</dbReference>
<evidence type="ECO:0000313" key="2">
    <source>
        <dbReference type="EnsemblPlants" id="MELO3C015024.2.1"/>
    </source>
</evidence>
<dbReference type="AlphaFoldDB" id="A0A9I9D9G5"/>
<dbReference type="SMART" id="SM00185">
    <property type="entry name" value="ARM"/>
    <property type="match status" value="7"/>
</dbReference>